<accession>A0A0K2TZW8</accession>
<proteinExistence type="predicted"/>
<dbReference type="AlphaFoldDB" id="A0A0K2TZW8"/>
<sequence length="35" mass="4109">MCSMCMAEQQSANHLNNRCPSLPYERYQAMQVEDE</sequence>
<reference evidence="1" key="1">
    <citation type="submission" date="2014-05" db="EMBL/GenBank/DDBJ databases">
        <authorList>
            <person name="Chronopoulou M."/>
        </authorList>
    </citation>
    <scope>NUCLEOTIDE SEQUENCE</scope>
    <source>
        <tissue evidence="1">Whole organism</tissue>
    </source>
</reference>
<protein>
    <submittedName>
        <fullName evidence="1">Uncharacterized protein</fullName>
    </submittedName>
</protein>
<name>A0A0K2TZW8_LEPSM</name>
<feature type="non-terminal residue" evidence="1">
    <location>
        <position position="35"/>
    </location>
</feature>
<organism evidence="1">
    <name type="scientific">Lepeophtheirus salmonis</name>
    <name type="common">Salmon louse</name>
    <name type="synonym">Caligus salmonis</name>
    <dbReference type="NCBI Taxonomy" id="72036"/>
    <lineage>
        <taxon>Eukaryota</taxon>
        <taxon>Metazoa</taxon>
        <taxon>Ecdysozoa</taxon>
        <taxon>Arthropoda</taxon>
        <taxon>Crustacea</taxon>
        <taxon>Multicrustacea</taxon>
        <taxon>Hexanauplia</taxon>
        <taxon>Copepoda</taxon>
        <taxon>Siphonostomatoida</taxon>
        <taxon>Caligidae</taxon>
        <taxon>Lepeophtheirus</taxon>
    </lineage>
</organism>
<evidence type="ECO:0000313" key="1">
    <source>
        <dbReference type="EMBL" id="CDW31370.1"/>
    </source>
</evidence>
<dbReference type="EMBL" id="HACA01014009">
    <property type="protein sequence ID" value="CDW31370.1"/>
    <property type="molecule type" value="Transcribed_RNA"/>
</dbReference>